<evidence type="ECO:0000256" key="1">
    <source>
        <dbReference type="SAM" id="MobiDB-lite"/>
    </source>
</evidence>
<proteinExistence type="predicted"/>
<organism evidence="2">
    <name type="scientific">bioreactor metagenome</name>
    <dbReference type="NCBI Taxonomy" id="1076179"/>
    <lineage>
        <taxon>unclassified sequences</taxon>
        <taxon>metagenomes</taxon>
        <taxon>ecological metagenomes</taxon>
    </lineage>
</organism>
<protein>
    <submittedName>
        <fullName evidence="2">Uncharacterized protein</fullName>
    </submittedName>
</protein>
<feature type="region of interest" description="Disordered" evidence="1">
    <location>
        <begin position="1"/>
        <end position="26"/>
    </location>
</feature>
<name>A0A645JAI5_9ZZZZ</name>
<sequence length="42" mass="4423">MDHAGQGKVYHPVTADHGQRSHRAGTGQIAQLVDVLSGINEA</sequence>
<comment type="caution">
    <text evidence="2">The sequence shown here is derived from an EMBL/GenBank/DDBJ whole genome shotgun (WGS) entry which is preliminary data.</text>
</comment>
<gene>
    <name evidence="2" type="ORF">SDC9_207895</name>
</gene>
<evidence type="ECO:0000313" key="2">
    <source>
        <dbReference type="EMBL" id="MPN60170.1"/>
    </source>
</evidence>
<dbReference type="AlphaFoldDB" id="A0A645JAI5"/>
<accession>A0A645JAI5</accession>
<dbReference type="EMBL" id="VSSQ01135103">
    <property type="protein sequence ID" value="MPN60170.1"/>
    <property type="molecule type" value="Genomic_DNA"/>
</dbReference>
<reference evidence="2" key="1">
    <citation type="submission" date="2019-08" db="EMBL/GenBank/DDBJ databases">
        <authorList>
            <person name="Kucharzyk K."/>
            <person name="Murdoch R.W."/>
            <person name="Higgins S."/>
            <person name="Loffler F."/>
        </authorList>
    </citation>
    <scope>NUCLEOTIDE SEQUENCE</scope>
</reference>